<feature type="transmembrane region" description="Helical" evidence="1">
    <location>
        <begin position="352"/>
        <end position="373"/>
    </location>
</feature>
<evidence type="ECO:0000256" key="1">
    <source>
        <dbReference type="SAM" id="Phobius"/>
    </source>
</evidence>
<evidence type="ECO:0000313" key="2">
    <source>
        <dbReference type="EMBL" id="PKA66876.1"/>
    </source>
</evidence>
<keyword evidence="1" id="KW-0472">Membrane</keyword>
<dbReference type="STRING" id="1088818.A0A2I0BGH0"/>
<dbReference type="GO" id="GO:0051762">
    <property type="term" value="P:sesquiterpene biosynthetic process"/>
    <property type="evidence" value="ECO:0007669"/>
    <property type="project" value="TreeGrafter"/>
</dbReference>
<dbReference type="OrthoDB" id="6407410at2759"/>
<accession>A0A2I0BGH0</accession>
<feature type="transmembrane region" description="Helical" evidence="1">
    <location>
        <begin position="385"/>
        <end position="404"/>
    </location>
</feature>
<dbReference type="InterPro" id="IPR006461">
    <property type="entry name" value="PLAC_motif_containing"/>
</dbReference>
<dbReference type="NCBIfam" id="TIGR01571">
    <property type="entry name" value="A_thal_Cys_rich"/>
    <property type="match status" value="1"/>
</dbReference>
<dbReference type="Proteomes" id="UP000236161">
    <property type="component" value="Unassembled WGS sequence"/>
</dbReference>
<dbReference type="Pfam" id="PF11204">
    <property type="entry name" value="DUF2985"/>
    <property type="match status" value="1"/>
</dbReference>
<feature type="transmembrane region" description="Helical" evidence="1">
    <location>
        <begin position="261"/>
        <end position="279"/>
    </location>
</feature>
<keyword evidence="3" id="KW-1185">Reference proteome</keyword>
<evidence type="ECO:0000313" key="3">
    <source>
        <dbReference type="Proteomes" id="UP000236161"/>
    </source>
</evidence>
<dbReference type="InterPro" id="IPR021369">
    <property type="entry name" value="DUF2985"/>
</dbReference>
<dbReference type="EMBL" id="KZ451885">
    <property type="protein sequence ID" value="PKA66876.1"/>
    <property type="molecule type" value="Genomic_DNA"/>
</dbReference>
<organism evidence="2 3">
    <name type="scientific">Apostasia shenzhenica</name>
    <dbReference type="NCBI Taxonomy" id="1088818"/>
    <lineage>
        <taxon>Eukaryota</taxon>
        <taxon>Viridiplantae</taxon>
        <taxon>Streptophyta</taxon>
        <taxon>Embryophyta</taxon>
        <taxon>Tracheophyta</taxon>
        <taxon>Spermatophyta</taxon>
        <taxon>Magnoliopsida</taxon>
        <taxon>Liliopsida</taxon>
        <taxon>Asparagales</taxon>
        <taxon>Orchidaceae</taxon>
        <taxon>Apostasioideae</taxon>
        <taxon>Apostasia</taxon>
    </lineage>
</organism>
<dbReference type="AlphaFoldDB" id="A0A2I0BGH0"/>
<protein>
    <submittedName>
        <fullName evidence="2">Uncharacterized protein</fullName>
    </submittedName>
</protein>
<dbReference type="PANTHER" id="PTHR31045:SF23">
    <property type="entry name" value="OS01G0825900 PROTEIN"/>
    <property type="match status" value="1"/>
</dbReference>
<feature type="transmembrane region" description="Helical" evidence="1">
    <location>
        <begin position="223"/>
        <end position="249"/>
    </location>
</feature>
<gene>
    <name evidence="2" type="ORF">AXF42_Ash003533</name>
</gene>
<name>A0A2I0BGH0_9ASPA</name>
<proteinExistence type="predicted"/>
<dbReference type="PANTHER" id="PTHR31045">
    <property type="entry name" value="PLAC8 FAMILY PROTEIN-RELATED"/>
    <property type="match status" value="1"/>
</dbReference>
<dbReference type="GO" id="GO:0009975">
    <property type="term" value="F:cyclase activity"/>
    <property type="evidence" value="ECO:0007669"/>
    <property type="project" value="TreeGrafter"/>
</dbReference>
<keyword evidence="1" id="KW-0812">Transmembrane</keyword>
<feature type="transmembrane region" description="Helical" evidence="1">
    <location>
        <begin position="131"/>
        <end position="153"/>
    </location>
</feature>
<dbReference type="Pfam" id="PF04749">
    <property type="entry name" value="PLAC8"/>
    <property type="match status" value="1"/>
</dbReference>
<keyword evidence="1" id="KW-1133">Transmembrane helix</keyword>
<reference evidence="2 3" key="1">
    <citation type="journal article" date="2017" name="Nature">
        <title>The Apostasia genome and the evolution of orchids.</title>
        <authorList>
            <person name="Zhang G.Q."/>
            <person name="Liu K.W."/>
            <person name="Li Z."/>
            <person name="Lohaus R."/>
            <person name="Hsiao Y.Y."/>
            <person name="Niu S.C."/>
            <person name="Wang J.Y."/>
            <person name="Lin Y.C."/>
            <person name="Xu Q."/>
            <person name="Chen L.J."/>
            <person name="Yoshida K."/>
            <person name="Fujiwara S."/>
            <person name="Wang Z.W."/>
            <person name="Zhang Y.Q."/>
            <person name="Mitsuda N."/>
            <person name="Wang M."/>
            <person name="Liu G.H."/>
            <person name="Pecoraro L."/>
            <person name="Huang H.X."/>
            <person name="Xiao X.J."/>
            <person name="Lin M."/>
            <person name="Wu X.Y."/>
            <person name="Wu W.L."/>
            <person name="Chen Y.Y."/>
            <person name="Chang S.B."/>
            <person name="Sakamoto S."/>
            <person name="Ohme-Takagi M."/>
            <person name="Yagi M."/>
            <person name="Zeng S.J."/>
            <person name="Shen C.Y."/>
            <person name="Yeh C.M."/>
            <person name="Luo Y.B."/>
            <person name="Tsai W.C."/>
            <person name="Van de Peer Y."/>
            <person name="Liu Z.J."/>
        </authorList>
    </citation>
    <scope>NUCLEOTIDE SEQUENCE [LARGE SCALE GENOMIC DNA]</scope>
    <source>
        <strain evidence="3">cv. Shenzhen</strain>
        <tissue evidence="2">Stem</tissue>
    </source>
</reference>
<sequence>MFLLARRSKEVNNGKDVKFDIGIPLRVVIVVFFSQFSQPFSFRNPSISEMEEGSNGDHGTVSAAGRTHGYWFSNLFKLRQAVDEREEISLSVSSPAGTQSRFPAKFTRDINWVSLIELCHEWIKHPKNIALLIWFICVAISSAMLGLLLLGILNREFPAKSFRSRWIEINNQFLNALFTLMSIYQHPSLFHHLVLLLQWRPEDIVELRKVYCKNRAHRPRERAHISVVVFLLHVTCFSQYVLCGLYWGYTLATRPQFLESFFSAIGIAAPLLASGYAIYSPLGKEPIPDSEEEESVDVEKQSSESGRVALQSAEWAGKLFDCREDVSVCWISFFFPFCVFGWNMERLGFGNMYVHIATFFLLCFAPLWIFSISAQHINNEAIRDAVAVAGLVLSFFGLLYGGYWRIQVRRRLKLPGSKLLCCSESTTDYVHWLFCWGCSLAQEVRTGDLYEVEDGKLYREEEKKKKKKADGEEERCMFLSPLPSEWESSLTSGAEYSSMESISWKVKMGSCYEEDEEEERAQQCRWSMGGSPMAQQPPFQQFIQLEKVRRQASEFEII</sequence>